<dbReference type="Pfam" id="PF04940">
    <property type="entry name" value="BLUF"/>
    <property type="match status" value="1"/>
</dbReference>
<evidence type="ECO:0000313" key="4">
    <source>
        <dbReference type="Proteomes" id="UP000297739"/>
    </source>
</evidence>
<dbReference type="SUPFAM" id="SSF54975">
    <property type="entry name" value="Acylphosphatase/BLUF domain-like"/>
    <property type="match status" value="1"/>
</dbReference>
<comment type="caution">
    <text evidence="3">The sequence shown here is derived from an EMBL/GenBank/DDBJ whole genome shotgun (WGS) entry which is preliminary data.</text>
</comment>
<evidence type="ECO:0000259" key="2">
    <source>
        <dbReference type="PROSITE" id="PS50925"/>
    </source>
</evidence>
<protein>
    <submittedName>
        <fullName evidence="3">BLUF domain-containing protein</fullName>
    </submittedName>
</protein>
<dbReference type="GO" id="GO:0071949">
    <property type="term" value="F:FAD binding"/>
    <property type="evidence" value="ECO:0007669"/>
    <property type="project" value="InterPro"/>
</dbReference>
<dbReference type="Gene3D" id="3.30.70.100">
    <property type="match status" value="1"/>
</dbReference>
<feature type="region of interest" description="Disordered" evidence="1">
    <location>
        <begin position="98"/>
        <end position="131"/>
    </location>
</feature>
<proteinExistence type="predicted"/>
<dbReference type="InterPro" id="IPR007024">
    <property type="entry name" value="BLUF_domain"/>
</dbReference>
<accession>A0A4Z0PM18</accession>
<dbReference type="GO" id="GO:0009882">
    <property type="term" value="F:blue light photoreceptor activity"/>
    <property type="evidence" value="ECO:0007669"/>
    <property type="project" value="InterPro"/>
</dbReference>
<keyword evidence="4" id="KW-1185">Reference proteome</keyword>
<reference evidence="3 4" key="1">
    <citation type="submission" date="2019-04" db="EMBL/GenBank/DDBJ databases">
        <authorList>
            <person name="Feng G."/>
            <person name="Zhang J."/>
            <person name="Zhu H."/>
        </authorList>
    </citation>
    <scope>NUCLEOTIDE SEQUENCE [LARGE SCALE GENOMIC DNA]</scope>
    <source>
        <strain evidence="3 4">JCM 17223</strain>
    </source>
</reference>
<feature type="region of interest" description="Disordered" evidence="1">
    <location>
        <begin position="164"/>
        <end position="185"/>
    </location>
</feature>
<sequence>MGLYHLIDQSRAVMPFTDTELAALLLWSRTHNRQVHVTGLLLHAPDVRFLQILEGEDADVRQLYYEHILSAVFPVPGARGRQLRGTLFRRLEHGLPARIGGGPARPAAKGLVERPNPPRPQAHHPPRADGAAARVCGNQSRLLISGHCTGNYQRPQRQIMAASKPFPASETPGGCPAHGPTARPVPAIRARLARSGRPDRCPSSR</sequence>
<evidence type="ECO:0000256" key="1">
    <source>
        <dbReference type="SAM" id="MobiDB-lite"/>
    </source>
</evidence>
<organism evidence="3 4">
    <name type="scientific">Hymenobacter elongatus</name>
    <dbReference type="NCBI Taxonomy" id="877208"/>
    <lineage>
        <taxon>Bacteria</taxon>
        <taxon>Pseudomonadati</taxon>
        <taxon>Bacteroidota</taxon>
        <taxon>Cytophagia</taxon>
        <taxon>Cytophagales</taxon>
        <taxon>Hymenobacteraceae</taxon>
        <taxon>Hymenobacter</taxon>
    </lineage>
</organism>
<dbReference type="PROSITE" id="PS50925">
    <property type="entry name" value="BLUF"/>
    <property type="match status" value="1"/>
</dbReference>
<dbReference type="InterPro" id="IPR036046">
    <property type="entry name" value="Acylphosphatase-like_dom_sf"/>
</dbReference>
<gene>
    <name evidence="3" type="ORF">E5J99_07450</name>
</gene>
<dbReference type="Proteomes" id="UP000297739">
    <property type="component" value="Unassembled WGS sequence"/>
</dbReference>
<dbReference type="EMBL" id="SRLD01000011">
    <property type="protein sequence ID" value="TGE17390.1"/>
    <property type="molecule type" value="Genomic_DNA"/>
</dbReference>
<dbReference type="AlphaFoldDB" id="A0A4Z0PM18"/>
<dbReference type="SMART" id="SM01034">
    <property type="entry name" value="BLUF"/>
    <property type="match status" value="1"/>
</dbReference>
<feature type="compositionally biased region" description="Low complexity" evidence="1">
    <location>
        <begin position="98"/>
        <end position="110"/>
    </location>
</feature>
<feature type="domain" description="BLUF" evidence="2">
    <location>
        <begin position="3"/>
        <end position="98"/>
    </location>
</feature>
<name>A0A4Z0PM18_9BACT</name>
<evidence type="ECO:0000313" key="3">
    <source>
        <dbReference type="EMBL" id="TGE17390.1"/>
    </source>
</evidence>
<dbReference type="OrthoDB" id="1122028at2"/>